<organism evidence="5">
    <name type="scientific">Schizophyllum commune (strain H4-8 / FGSC 9210)</name>
    <name type="common">Split gill fungus</name>
    <dbReference type="NCBI Taxonomy" id="578458"/>
    <lineage>
        <taxon>Eukaryota</taxon>
        <taxon>Fungi</taxon>
        <taxon>Dikarya</taxon>
        <taxon>Basidiomycota</taxon>
        <taxon>Agaricomycotina</taxon>
        <taxon>Agaricomycetes</taxon>
        <taxon>Agaricomycetidae</taxon>
        <taxon>Agaricales</taxon>
        <taxon>Schizophyllaceae</taxon>
        <taxon>Schizophyllum</taxon>
    </lineage>
</organism>
<evidence type="ECO:0000256" key="2">
    <source>
        <dbReference type="ARBA" id="ARBA00022857"/>
    </source>
</evidence>
<dbReference type="Proteomes" id="UP000007431">
    <property type="component" value="Unassembled WGS sequence"/>
</dbReference>
<dbReference type="InterPro" id="IPR051468">
    <property type="entry name" value="Fungal_SecMetab_SDRs"/>
</dbReference>
<dbReference type="SUPFAM" id="SSF51735">
    <property type="entry name" value="NAD(P)-binding Rossmann-fold domains"/>
    <property type="match status" value="1"/>
</dbReference>
<dbReference type="KEGG" id="scm:SCHCO_02493561"/>
<proteinExistence type="inferred from homology"/>
<comment type="similarity">
    <text evidence="1">Belongs to the short-chain dehydrogenases/reductases (SDR) family.</text>
</comment>
<gene>
    <name evidence="4" type="ORF">SCHCODRAFT_52524</name>
</gene>
<protein>
    <recommendedName>
        <fullName evidence="6">NAD(P)-binding protein</fullName>
    </recommendedName>
</protein>
<keyword evidence="2" id="KW-0521">NADP</keyword>
<dbReference type="PROSITE" id="PS00061">
    <property type="entry name" value="ADH_SHORT"/>
    <property type="match status" value="1"/>
</dbReference>
<reference evidence="4 5" key="1">
    <citation type="journal article" date="2010" name="Nat. Biotechnol.">
        <title>Genome sequence of the model mushroom Schizophyllum commune.</title>
        <authorList>
            <person name="Ohm R.A."/>
            <person name="de Jong J.F."/>
            <person name="Lugones L.G."/>
            <person name="Aerts A."/>
            <person name="Kothe E."/>
            <person name="Stajich J.E."/>
            <person name="de Vries R.P."/>
            <person name="Record E."/>
            <person name="Levasseur A."/>
            <person name="Baker S.E."/>
            <person name="Bartholomew K.A."/>
            <person name="Coutinho P.M."/>
            <person name="Erdmann S."/>
            <person name="Fowler T.J."/>
            <person name="Gathman A.C."/>
            <person name="Lombard V."/>
            <person name="Henrissat B."/>
            <person name="Knabe N."/>
            <person name="Kuees U."/>
            <person name="Lilly W.W."/>
            <person name="Lindquist E."/>
            <person name="Lucas S."/>
            <person name="Magnuson J.K."/>
            <person name="Piumi F."/>
            <person name="Raudaskoski M."/>
            <person name="Salamov A."/>
            <person name="Schmutz J."/>
            <person name="Schwarze F.W.M.R."/>
            <person name="vanKuyk P.A."/>
            <person name="Horton J.S."/>
            <person name="Grigoriev I.V."/>
            <person name="Woesten H.A.B."/>
        </authorList>
    </citation>
    <scope>NUCLEOTIDE SEQUENCE [LARGE SCALE GENOMIC DNA]</scope>
    <source>
        <strain evidence="5">H4-8 / FGSC 9210</strain>
    </source>
</reference>
<dbReference type="GeneID" id="9586269"/>
<dbReference type="InParanoid" id="D8PZ44"/>
<evidence type="ECO:0000256" key="3">
    <source>
        <dbReference type="ARBA" id="ARBA00023002"/>
    </source>
</evidence>
<dbReference type="InterPro" id="IPR002347">
    <property type="entry name" value="SDR_fam"/>
</dbReference>
<dbReference type="eggNOG" id="KOG1611">
    <property type="taxonomic scope" value="Eukaryota"/>
</dbReference>
<sequence length="182" mass="19497">MSEPVVYLISGANRGIGLTLVTELAKRPNTVVFAGARQPASATELNKLATANPGKVHIIPLVSADKENSFAAVKTIRETAGKLDVVIANAGVGTPLEFALEVAPETMLRHFDVNVNGPLVLFQATYPLLKESKIRKFVAVSTPAASIHTGSQWPGGTYAYSSTKAALNWVMRKLHRDFEDLG</sequence>
<dbReference type="Pfam" id="PF00106">
    <property type="entry name" value="adh_short"/>
    <property type="match status" value="1"/>
</dbReference>
<dbReference type="PRINTS" id="PR00081">
    <property type="entry name" value="GDHRDH"/>
</dbReference>
<dbReference type="RefSeq" id="XP_003034272.1">
    <property type="nucleotide sequence ID" value="XM_003034226.1"/>
</dbReference>
<dbReference type="InterPro" id="IPR020904">
    <property type="entry name" value="Sc_DH/Rdtase_CS"/>
</dbReference>
<dbReference type="FunCoup" id="D8PZ44">
    <property type="interactions" value="136"/>
</dbReference>
<accession>D8PZ44</accession>
<dbReference type="OMA" id="AGISQWH"/>
<dbReference type="VEuPathDB" id="FungiDB:SCHCODRAFT_02493561"/>
<name>D8PZ44_SCHCM</name>
<keyword evidence="3" id="KW-0560">Oxidoreductase</keyword>
<evidence type="ECO:0000313" key="5">
    <source>
        <dbReference type="Proteomes" id="UP000007431"/>
    </source>
</evidence>
<evidence type="ECO:0000313" key="4">
    <source>
        <dbReference type="EMBL" id="EFI99369.1"/>
    </source>
</evidence>
<dbReference type="InterPro" id="IPR036291">
    <property type="entry name" value="NAD(P)-bd_dom_sf"/>
</dbReference>
<dbReference type="EMBL" id="GL377304">
    <property type="protein sequence ID" value="EFI99369.1"/>
    <property type="molecule type" value="Genomic_DNA"/>
</dbReference>
<dbReference type="GO" id="GO:0005737">
    <property type="term" value="C:cytoplasm"/>
    <property type="evidence" value="ECO:0007669"/>
    <property type="project" value="TreeGrafter"/>
</dbReference>
<dbReference type="OrthoDB" id="9876299at2759"/>
<keyword evidence="5" id="KW-1185">Reference proteome</keyword>
<evidence type="ECO:0000256" key="1">
    <source>
        <dbReference type="ARBA" id="ARBA00006484"/>
    </source>
</evidence>
<dbReference type="GO" id="GO:0016491">
    <property type="term" value="F:oxidoreductase activity"/>
    <property type="evidence" value="ECO:0007669"/>
    <property type="project" value="UniProtKB-KW"/>
</dbReference>
<dbReference type="HOGENOM" id="CLU_010194_9_1_1"/>
<dbReference type="PANTHER" id="PTHR43544">
    <property type="entry name" value="SHORT-CHAIN DEHYDROGENASE/REDUCTASE"/>
    <property type="match status" value="1"/>
</dbReference>
<dbReference type="Gene3D" id="3.40.50.720">
    <property type="entry name" value="NAD(P)-binding Rossmann-like Domain"/>
    <property type="match status" value="1"/>
</dbReference>
<dbReference type="AlphaFoldDB" id="D8PZ44"/>
<dbReference type="PANTHER" id="PTHR43544:SF7">
    <property type="entry name" value="NADB-LER2"/>
    <property type="match status" value="1"/>
</dbReference>
<evidence type="ECO:0008006" key="6">
    <source>
        <dbReference type="Google" id="ProtNLM"/>
    </source>
</evidence>